<protein>
    <submittedName>
        <fullName evidence="2">Uncharacterized protein</fullName>
    </submittedName>
</protein>
<evidence type="ECO:0000256" key="1">
    <source>
        <dbReference type="SAM" id="MobiDB-lite"/>
    </source>
</evidence>
<reference evidence="2 3" key="1">
    <citation type="submission" date="2014-04" db="EMBL/GenBank/DDBJ databases">
        <authorList>
            <consortium name="DOE Joint Genome Institute"/>
            <person name="Kuo A."/>
            <person name="Kohler A."/>
            <person name="Jargeat P."/>
            <person name="Nagy L.G."/>
            <person name="Floudas D."/>
            <person name="Copeland A."/>
            <person name="Barry K.W."/>
            <person name="Cichocki N."/>
            <person name="Veneault-Fourrey C."/>
            <person name="LaButti K."/>
            <person name="Lindquist E.A."/>
            <person name="Lipzen A."/>
            <person name="Lundell T."/>
            <person name="Morin E."/>
            <person name="Murat C."/>
            <person name="Sun H."/>
            <person name="Tunlid A."/>
            <person name="Henrissat B."/>
            <person name="Grigoriev I.V."/>
            <person name="Hibbett D.S."/>
            <person name="Martin F."/>
            <person name="Nordberg H.P."/>
            <person name="Cantor M.N."/>
            <person name="Hua S.X."/>
        </authorList>
    </citation>
    <scope>NUCLEOTIDE SEQUENCE [LARGE SCALE GENOMIC DNA]</scope>
    <source>
        <strain evidence="2 3">Ve08.2h10</strain>
    </source>
</reference>
<feature type="non-terminal residue" evidence="2">
    <location>
        <position position="79"/>
    </location>
</feature>
<gene>
    <name evidence="2" type="ORF">PAXRUDRAFT_831323</name>
</gene>
<accession>A0A0D0E267</accession>
<dbReference type="HOGENOM" id="CLU_2612566_0_0_1"/>
<keyword evidence="3" id="KW-1185">Reference proteome</keyword>
<organism evidence="2 3">
    <name type="scientific">Paxillus rubicundulus Ve08.2h10</name>
    <dbReference type="NCBI Taxonomy" id="930991"/>
    <lineage>
        <taxon>Eukaryota</taxon>
        <taxon>Fungi</taxon>
        <taxon>Dikarya</taxon>
        <taxon>Basidiomycota</taxon>
        <taxon>Agaricomycotina</taxon>
        <taxon>Agaricomycetes</taxon>
        <taxon>Agaricomycetidae</taxon>
        <taxon>Boletales</taxon>
        <taxon>Paxilineae</taxon>
        <taxon>Paxillaceae</taxon>
        <taxon>Paxillus</taxon>
    </lineage>
</organism>
<dbReference type="InParanoid" id="A0A0D0E267"/>
<evidence type="ECO:0000313" key="3">
    <source>
        <dbReference type="Proteomes" id="UP000054538"/>
    </source>
</evidence>
<name>A0A0D0E267_9AGAM</name>
<evidence type="ECO:0000313" key="2">
    <source>
        <dbReference type="EMBL" id="KIK90855.1"/>
    </source>
</evidence>
<sequence length="79" mass="8675">METAQHSRSGRKIDDQVEGVGADSQGSICIEICGMMSAFESRLCLTSHDGRILFQDALGYIFQPHTMSIPDLQSEEKGI</sequence>
<dbReference type="EMBL" id="KN825462">
    <property type="protein sequence ID" value="KIK90855.1"/>
    <property type="molecule type" value="Genomic_DNA"/>
</dbReference>
<reference evidence="3" key="2">
    <citation type="submission" date="2015-01" db="EMBL/GenBank/DDBJ databases">
        <title>Evolutionary Origins and Diversification of the Mycorrhizal Mutualists.</title>
        <authorList>
            <consortium name="DOE Joint Genome Institute"/>
            <consortium name="Mycorrhizal Genomics Consortium"/>
            <person name="Kohler A."/>
            <person name="Kuo A."/>
            <person name="Nagy L.G."/>
            <person name="Floudas D."/>
            <person name="Copeland A."/>
            <person name="Barry K.W."/>
            <person name="Cichocki N."/>
            <person name="Veneault-Fourrey C."/>
            <person name="LaButti K."/>
            <person name="Lindquist E.A."/>
            <person name="Lipzen A."/>
            <person name="Lundell T."/>
            <person name="Morin E."/>
            <person name="Murat C."/>
            <person name="Riley R."/>
            <person name="Ohm R."/>
            <person name="Sun H."/>
            <person name="Tunlid A."/>
            <person name="Henrissat B."/>
            <person name="Grigoriev I.V."/>
            <person name="Hibbett D.S."/>
            <person name="Martin F."/>
        </authorList>
    </citation>
    <scope>NUCLEOTIDE SEQUENCE [LARGE SCALE GENOMIC DNA]</scope>
    <source>
        <strain evidence="3">Ve08.2h10</strain>
    </source>
</reference>
<dbReference type="AlphaFoldDB" id="A0A0D0E267"/>
<dbReference type="Proteomes" id="UP000054538">
    <property type="component" value="Unassembled WGS sequence"/>
</dbReference>
<feature type="region of interest" description="Disordered" evidence="1">
    <location>
        <begin position="1"/>
        <end position="20"/>
    </location>
</feature>
<proteinExistence type="predicted"/>